<evidence type="ECO:0000313" key="2">
    <source>
        <dbReference type="Proteomes" id="UP000663846"/>
    </source>
</evidence>
<comment type="caution">
    <text evidence="1">The sequence shown here is derived from an EMBL/GenBank/DDBJ whole genome shotgun (WGS) entry which is preliminary data.</text>
</comment>
<evidence type="ECO:0000313" key="1">
    <source>
        <dbReference type="EMBL" id="CAE6356091.1"/>
    </source>
</evidence>
<dbReference type="AlphaFoldDB" id="A0A8H2WD27"/>
<protein>
    <submittedName>
        <fullName evidence="1">Uncharacterized protein</fullName>
    </submittedName>
</protein>
<dbReference type="EMBL" id="CAJMWS010000076">
    <property type="protein sequence ID" value="CAE6356091.1"/>
    <property type="molecule type" value="Genomic_DNA"/>
</dbReference>
<dbReference type="Proteomes" id="UP000663846">
    <property type="component" value="Unassembled WGS sequence"/>
</dbReference>
<accession>A0A8H2WD27</accession>
<sequence>MGGKAPRIKLPLLNTTITVFPKWRRKPTVRAPKYRVALPKTPKELNTTGKEASVEEGSRAVVKVEPAPIVEEGTSAAKVESEKK</sequence>
<proteinExistence type="predicted"/>
<name>A0A8H2WD27_9AGAM</name>
<reference evidence="1" key="1">
    <citation type="submission" date="2021-01" db="EMBL/GenBank/DDBJ databases">
        <authorList>
            <person name="Kaushik A."/>
        </authorList>
    </citation>
    <scope>NUCLEOTIDE SEQUENCE</scope>
    <source>
        <strain evidence="1">AG1-1C</strain>
    </source>
</reference>
<gene>
    <name evidence="1" type="ORF">RDB_LOCUS15013</name>
</gene>
<organism evidence="1 2">
    <name type="scientific">Rhizoctonia solani</name>
    <dbReference type="NCBI Taxonomy" id="456999"/>
    <lineage>
        <taxon>Eukaryota</taxon>
        <taxon>Fungi</taxon>
        <taxon>Dikarya</taxon>
        <taxon>Basidiomycota</taxon>
        <taxon>Agaricomycotina</taxon>
        <taxon>Agaricomycetes</taxon>
        <taxon>Cantharellales</taxon>
        <taxon>Ceratobasidiaceae</taxon>
        <taxon>Rhizoctonia</taxon>
    </lineage>
</organism>